<dbReference type="UniPathway" id="UPA00148"/>
<dbReference type="Pfam" id="PF03186">
    <property type="entry name" value="CobD_Cbib"/>
    <property type="match status" value="1"/>
</dbReference>
<keyword evidence="8 9" id="KW-0472">Membrane</keyword>
<dbReference type="PANTHER" id="PTHR34308">
    <property type="entry name" value="COBALAMIN BIOSYNTHESIS PROTEIN CBIB"/>
    <property type="match status" value="1"/>
</dbReference>
<comment type="pathway">
    <text evidence="2 9">Cofactor biosynthesis; adenosylcobalamin biosynthesis.</text>
</comment>
<evidence type="ECO:0000256" key="3">
    <source>
        <dbReference type="ARBA" id="ARBA00006263"/>
    </source>
</evidence>
<dbReference type="GO" id="GO:0009236">
    <property type="term" value="P:cobalamin biosynthetic process"/>
    <property type="evidence" value="ECO:0007669"/>
    <property type="project" value="UniProtKB-UniRule"/>
</dbReference>
<evidence type="ECO:0000256" key="7">
    <source>
        <dbReference type="ARBA" id="ARBA00022989"/>
    </source>
</evidence>
<keyword evidence="5 9" id="KW-0169">Cobalamin biosynthesis</keyword>
<dbReference type="GO" id="GO:0048472">
    <property type="term" value="F:threonine-phosphate decarboxylase activity"/>
    <property type="evidence" value="ECO:0007669"/>
    <property type="project" value="InterPro"/>
</dbReference>
<evidence type="ECO:0000256" key="1">
    <source>
        <dbReference type="ARBA" id="ARBA00004651"/>
    </source>
</evidence>
<dbReference type="Proteomes" id="UP000199377">
    <property type="component" value="Unassembled WGS sequence"/>
</dbReference>
<gene>
    <name evidence="9" type="primary">cobD</name>
    <name evidence="10" type="ORF">SAMN05216258_103336</name>
</gene>
<name>A0A1I3EFI7_9RHOB</name>
<comment type="caution">
    <text evidence="9">Lacks conserved residue(s) required for the propagation of feature annotation.</text>
</comment>
<evidence type="ECO:0000256" key="5">
    <source>
        <dbReference type="ARBA" id="ARBA00022573"/>
    </source>
</evidence>
<evidence type="ECO:0000313" key="10">
    <source>
        <dbReference type="EMBL" id="SFH97451.1"/>
    </source>
</evidence>
<sequence length="315" mass="33937">MTGALVMLIALGIEAFAGWPERLHRRISHPVVWMGGLIDRFDLRWNREDEDWESRRAAGLRAALLVIGASVAAAVLALALLPGGILGVALAGVLAWPFVAARSLHDHVAPVADALEARDIDGARLAVSRIVGRDPNTLDEAGLARAAMESLAENASDGVVAPLFWGALFGLPGIVAYKAINTLDSMIGHRDARHEAFGRFAARLDDVANWVPARLTGALFALASGRPEQPLRVMRRDARNHRSPNAGWPESALAGALDIRLSGPRVYGAHVAHEPWLNAEAPDPVAADLRRALDLYRRMVWLTAASLGLIWALTF</sequence>
<dbReference type="OrthoDB" id="9811967at2"/>
<feature type="transmembrane region" description="Helical" evidence="9">
    <location>
        <begin position="295"/>
        <end position="314"/>
    </location>
</feature>
<evidence type="ECO:0000313" key="11">
    <source>
        <dbReference type="Proteomes" id="UP000199377"/>
    </source>
</evidence>
<proteinExistence type="inferred from homology"/>
<evidence type="ECO:0000256" key="4">
    <source>
        <dbReference type="ARBA" id="ARBA00022475"/>
    </source>
</evidence>
<evidence type="ECO:0000256" key="6">
    <source>
        <dbReference type="ARBA" id="ARBA00022692"/>
    </source>
</evidence>
<dbReference type="InterPro" id="IPR004485">
    <property type="entry name" value="Cobalamin_biosynth_CobD/CbiB"/>
</dbReference>
<evidence type="ECO:0000256" key="2">
    <source>
        <dbReference type="ARBA" id="ARBA00004953"/>
    </source>
</evidence>
<keyword evidence="4 9" id="KW-1003">Cell membrane</keyword>
<evidence type="ECO:0000256" key="9">
    <source>
        <dbReference type="HAMAP-Rule" id="MF_00024"/>
    </source>
</evidence>
<comment type="function">
    <text evidence="9">Converts cobyric acid to cobinamide by the addition of aminopropanol on the F carboxylic group.</text>
</comment>
<dbReference type="EMBL" id="FOQH01000003">
    <property type="protein sequence ID" value="SFH97451.1"/>
    <property type="molecule type" value="Genomic_DNA"/>
</dbReference>
<feature type="transmembrane region" description="Helical" evidence="9">
    <location>
        <begin position="159"/>
        <end position="180"/>
    </location>
</feature>
<dbReference type="GO" id="GO:0015420">
    <property type="term" value="F:ABC-type vitamin B12 transporter activity"/>
    <property type="evidence" value="ECO:0007669"/>
    <property type="project" value="UniProtKB-UniRule"/>
</dbReference>
<organism evidence="10 11">
    <name type="scientific">Albimonas pacifica</name>
    <dbReference type="NCBI Taxonomy" id="1114924"/>
    <lineage>
        <taxon>Bacteria</taxon>
        <taxon>Pseudomonadati</taxon>
        <taxon>Pseudomonadota</taxon>
        <taxon>Alphaproteobacteria</taxon>
        <taxon>Rhodobacterales</taxon>
        <taxon>Paracoccaceae</taxon>
        <taxon>Albimonas</taxon>
    </lineage>
</organism>
<accession>A0A1I3EFI7</accession>
<dbReference type="STRING" id="1114924.SAMN05216258_103336"/>
<protein>
    <recommendedName>
        <fullName evidence="9">Cobalamin biosynthesis protein CobD</fullName>
    </recommendedName>
</protein>
<keyword evidence="7 9" id="KW-1133">Transmembrane helix</keyword>
<comment type="subcellular location">
    <subcellularLocation>
        <location evidence="1 9">Cell membrane</location>
        <topology evidence="1 9">Multi-pass membrane protein</topology>
    </subcellularLocation>
</comment>
<dbReference type="AlphaFoldDB" id="A0A1I3EFI7"/>
<dbReference type="PANTHER" id="PTHR34308:SF1">
    <property type="entry name" value="COBALAMIN BIOSYNTHESIS PROTEIN CBIB"/>
    <property type="match status" value="1"/>
</dbReference>
<comment type="similarity">
    <text evidence="3 9">Belongs to the CobD/CbiB family.</text>
</comment>
<keyword evidence="6 9" id="KW-0812">Transmembrane</keyword>
<reference evidence="10 11" key="1">
    <citation type="submission" date="2016-10" db="EMBL/GenBank/DDBJ databases">
        <authorList>
            <person name="de Groot N.N."/>
        </authorList>
    </citation>
    <scope>NUCLEOTIDE SEQUENCE [LARGE SCALE GENOMIC DNA]</scope>
    <source>
        <strain evidence="10 11">CGMCC 1.11030</strain>
    </source>
</reference>
<evidence type="ECO:0000256" key="8">
    <source>
        <dbReference type="ARBA" id="ARBA00023136"/>
    </source>
</evidence>
<dbReference type="GO" id="GO:0005886">
    <property type="term" value="C:plasma membrane"/>
    <property type="evidence" value="ECO:0007669"/>
    <property type="project" value="UniProtKB-SubCell"/>
</dbReference>
<dbReference type="HAMAP" id="MF_00024">
    <property type="entry name" value="CobD_CbiB"/>
    <property type="match status" value="1"/>
</dbReference>
<feature type="transmembrane region" description="Helical" evidence="9">
    <location>
        <begin position="63"/>
        <end position="96"/>
    </location>
</feature>
<keyword evidence="11" id="KW-1185">Reference proteome</keyword>
<dbReference type="NCBIfam" id="TIGR00380">
    <property type="entry name" value="cobal_cbiB"/>
    <property type="match status" value="1"/>
</dbReference>
<dbReference type="RefSeq" id="WP_092859114.1">
    <property type="nucleotide sequence ID" value="NZ_FOQH01000003.1"/>
</dbReference>